<protein>
    <submittedName>
        <fullName evidence="2">Uncharacterized protein</fullName>
    </submittedName>
</protein>
<keyword evidence="3" id="KW-1185">Reference proteome</keyword>
<name>A0A1V9YSH9_9STRA</name>
<dbReference type="AlphaFoldDB" id="A0A1V9YSH9"/>
<proteinExistence type="predicted"/>
<feature type="coiled-coil region" evidence="1">
    <location>
        <begin position="17"/>
        <end position="78"/>
    </location>
</feature>
<dbReference type="EMBL" id="JNBS01003015">
    <property type="protein sequence ID" value="OQR88784.1"/>
    <property type="molecule type" value="Genomic_DNA"/>
</dbReference>
<sequence length="186" mass="22092">MESQALVSYGSKTKRRRVNSKKELEKLELQYALLQTQFDYLQMKQAVNKATNPWQTYAKQEAQELQKALHENTKLKELVKFHEKIANNLGQFASFIWKLKKSRRDNKNPYQANCTFHPDLTYGRDQIDSMYPHLPNIDSRSALRRYFENNRVVIMWKSIVEDKLYPHKESHVIENHQGWFGGHSIH</sequence>
<dbReference type="SUPFAM" id="SSF75704">
    <property type="entry name" value="Mitotic arrest deficient-like 1, Mad1"/>
    <property type="match status" value="1"/>
</dbReference>
<gene>
    <name evidence="2" type="ORF">THRCLA_10105</name>
</gene>
<organism evidence="2 3">
    <name type="scientific">Thraustotheca clavata</name>
    <dbReference type="NCBI Taxonomy" id="74557"/>
    <lineage>
        <taxon>Eukaryota</taxon>
        <taxon>Sar</taxon>
        <taxon>Stramenopiles</taxon>
        <taxon>Oomycota</taxon>
        <taxon>Saprolegniomycetes</taxon>
        <taxon>Saprolegniales</taxon>
        <taxon>Achlyaceae</taxon>
        <taxon>Thraustotheca</taxon>
    </lineage>
</organism>
<dbReference type="Proteomes" id="UP000243217">
    <property type="component" value="Unassembled WGS sequence"/>
</dbReference>
<evidence type="ECO:0000313" key="2">
    <source>
        <dbReference type="EMBL" id="OQR88784.1"/>
    </source>
</evidence>
<evidence type="ECO:0000313" key="3">
    <source>
        <dbReference type="Proteomes" id="UP000243217"/>
    </source>
</evidence>
<reference evidence="2 3" key="1">
    <citation type="journal article" date="2014" name="Genome Biol. Evol.">
        <title>The secreted proteins of Achlya hypogyna and Thraustotheca clavata identify the ancestral oomycete secretome and reveal gene acquisitions by horizontal gene transfer.</title>
        <authorList>
            <person name="Misner I."/>
            <person name="Blouin N."/>
            <person name="Leonard G."/>
            <person name="Richards T.A."/>
            <person name="Lane C.E."/>
        </authorList>
    </citation>
    <scope>NUCLEOTIDE SEQUENCE [LARGE SCALE GENOMIC DNA]</scope>
    <source>
        <strain evidence="2 3">ATCC 34112</strain>
    </source>
</reference>
<keyword evidence="1" id="KW-0175">Coiled coil</keyword>
<comment type="caution">
    <text evidence="2">The sequence shown here is derived from an EMBL/GenBank/DDBJ whole genome shotgun (WGS) entry which is preliminary data.</text>
</comment>
<accession>A0A1V9YSH9</accession>
<evidence type="ECO:0000256" key="1">
    <source>
        <dbReference type="SAM" id="Coils"/>
    </source>
</evidence>